<organism evidence="1 2">
    <name type="scientific">Cytobacillus oceanisediminis</name>
    <dbReference type="NCBI Taxonomy" id="665099"/>
    <lineage>
        <taxon>Bacteria</taxon>
        <taxon>Bacillati</taxon>
        <taxon>Bacillota</taxon>
        <taxon>Bacilli</taxon>
        <taxon>Bacillales</taxon>
        <taxon>Bacillaceae</taxon>
        <taxon>Cytobacillus</taxon>
    </lineage>
</organism>
<dbReference type="Pfam" id="PF13814">
    <property type="entry name" value="Replic_Relax"/>
    <property type="match status" value="1"/>
</dbReference>
<evidence type="ECO:0000313" key="1">
    <source>
        <dbReference type="EMBL" id="OHX43442.1"/>
    </source>
</evidence>
<protein>
    <recommendedName>
        <fullName evidence="3">Protein involved in plasmid replication-relaxation</fullName>
    </recommendedName>
</protein>
<name>A0ABX3CLP0_9BACI</name>
<sequence>MSLRRCDYLSREQLQRMHQLGKERNAQRILSDLEEYISYFEEGRKKIYYLNAAGRELVQATKIRKKTPQVNHYLMRNDLFISLGRPVSWENEVKITLNNISLIADASYTSNKLHHFVEIDYKQTMTKNSQKIQNYKKLSTINPQFKLVWVTTTPFRKKKIEKLCEGLKVKVYLWEELR</sequence>
<accession>A0ABX3CLP0</accession>
<dbReference type="Proteomes" id="UP000180194">
    <property type="component" value="Unassembled WGS sequence"/>
</dbReference>
<keyword evidence="2" id="KW-1185">Reference proteome</keyword>
<proteinExistence type="predicted"/>
<dbReference type="InterPro" id="IPR025855">
    <property type="entry name" value="Replic_Relax"/>
</dbReference>
<dbReference type="EMBL" id="MBRJ01000046">
    <property type="protein sequence ID" value="OHX43442.1"/>
    <property type="molecule type" value="Genomic_DNA"/>
</dbReference>
<gene>
    <name evidence="1" type="ORF">BBV17_26390</name>
</gene>
<comment type="caution">
    <text evidence="1">The sequence shown here is derived from an EMBL/GenBank/DDBJ whole genome shotgun (WGS) entry which is preliminary data.</text>
</comment>
<evidence type="ECO:0000313" key="2">
    <source>
        <dbReference type="Proteomes" id="UP000180194"/>
    </source>
</evidence>
<evidence type="ECO:0008006" key="3">
    <source>
        <dbReference type="Google" id="ProtNLM"/>
    </source>
</evidence>
<reference evidence="1 2" key="1">
    <citation type="submission" date="2016-07" db="EMBL/GenBank/DDBJ databases">
        <title>Bacillus oceanisediminis whole genome.</title>
        <authorList>
            <person name="Pal Y."/>
            <person name="Verma A."/>
            <person name="Mual P."/>
            <person name="Srinivasan K."/>
        </authorList>
    </citation>
    <scope>NUCLEOTIDE SEQUENCE [LARGE SCALE GENOMIC DNA]</scope>
    <source>
        <strain evidence="1 2">Bhandara28</strain>
    </source>
</reference>